<evidence type="ECO:0000313" key="3">
    <source>
        <dbReference type="Proteomes" id="UP000006039"/>
    </source>
</evidence>
<dbReference type="VEuPathDB" id="FungiDB:GGTG_10144"/>
<sequence>MLGEDLHRRKATFERCLHSIFLYGGEQAIISKTKNTDKAFDKFIQEKLTRIADWRSQARAQGIAHPEGEYLLNYVVYVPEHELPDHCPFNFCQTTRGRALEHLEVYAQPDWWNAPTGSVLRLIANIQLPPGRFSPQGQDYRKANLGLPYATTTPNAGGSSRTTPHLAQQLEAQPLTMPRKHACPELTPVALGSATHASGFGLTPAKRRWSGALLTERSHSKT</sequence>
<name>J3P9G3_GAET3</name>
<evidence type="ECO:0000313" key="2">
    <source>
        <dbReference type="EnsemblFungi" id="EJT73299"/>
    </source>
</evidence>
<gene>
    <name evidence="2" type="primary">20350602</name>
    <name evidence="1" type="ORF">GGTG_10144</name>
</gene>
<proteinExistence type="predicted"/>
<dbReference type="GeneID" id="20350602"/>
<dbReference type="Proteomes" id="UP000006039">
    <property type="component" value="Unassembled WGS sequence"/>
</dbReference>
<reference evidence="2" key="5">
    <citation type="submission" date="2018-04" db="UniProtKB">
        <authorList>
            <consortium name="EnsemblFungi"/>
        </authorList>
    </citation>
    <scope>IDENTIFICATION</scope>
    <source>
        <strain evidence="2">R3-111a-1</strain>
    </source>
</reference>
<keyword evidence="3" id="KW-1185">Reference proteome</keyword>
<dbReference type="HOGENOM" id="CLU_1245447_0_0_1"/>
<dbReference type="RefSeq" id="XP_009226273.1">
    <property type="nucleotide sequence ID" value="XM_009228009.1"/>
</dbReference>
<reference evidence="3" key="1">
    <citation type="submission" date="2010-07" db="EMBL/GenBank/DDBJ databases">
        <title>The genome sequence of Gaeumannomyces graminis var. tritici strain R3-111a-1.</title>
        <authorList>
            <consortium name="The Broad Institute Genome Sequencing Platform"/>
            <person name="Ma L.-J."/>
            <person name="Dead R."/>
            <person name="Young S."/>
            <person name="Zeng Q."/>
            <person name="Koehrsen M."/>
            <person name="Alvarado L."/>
            <person name="Berlin A."/>
            <person name="Chapman S.B."/>
            <person name="Chen Z."/>
            <person name="Freedman E."/>
            <person name="Gellesch M."/>
            <person name="Goldberg J."/>
            <person name="Griggs A."/>
            <person name="Gujja S."/>
            <person name="Heilman E.R."/>
            <person name="Heiman D."/>
            <person name="Hepburn T."/>
            <person name="Howarth C."/>
            <person name="Jen D."/>
            <person name="Larson L."/>
            <person name="Mehta T."/>
            <person name="Neiman D."/>
            <person name="Pearson M."/>
            <person name="Roberts A."/>
            <person name="Saif S."/>
            <person name="Shea T."/>
            <person name="Shenoy N."/>
            <person name="Sisk P."/>
            <person name="Stolte C."/>
            <person name="Sykes S."/>
            <person name="Walk T."/>
            <person name="White J."/>
            <person name="Yandava C."/>
            <person name="Haas B."/>
            <person name="Nusbaum C."/>
            <person name="Birren B."/>
        </authorList>
    </citation>
    <scope>NUCLEOTIDE SEQUENCE [LARGE SCALE GENOMIC DNA]</scope>
    <source>
        <strain evidence="3">R3-111a-1</strain>
    </source>
</reference>
<accession>J3P9G3</accession>
<reference evidence="1" key="2">
    <citation type="submission" date="2010-07" db="EMBL/GenBank/DDBJ databases">
        <authorList>
            <consortium name="The Broad Institute Genome Sequencing Platform"/>
            <consortium name="Broad Institute Genome Sequencing Center for Infectious Disease"/>
            <person name="Ma L.-J."/>
            <person name="Dead R."/>
            <person name="Young S."/>
            <person name="Zeng Q."/>
            <person name="Koehrsen M."/>
            <person name="Alvarado L."/>
            <person name="Berlin A."/>
            <person name="Chapman S.B."/>
            <person name="Chen Z."/>
            <person name="Freedman E."/>
            <person name="Gellesch M."/>
            <person name="Goldberg J."/>
            <person name="Griggs A."/>
            <person name="Gujja S."/>
            <person name="Heilman E.R."/>
            <person name="Heiman D."/>
            <person name="Hepburn T."/>
            <person name="Howarth C."/>
            <person name="Jen D."/>
            <person name="Larson L."/>
            <person name="Mehta T."/>
            <person name="Neiman D."/>
            <person name="Pearson M."/>
            <person name="Roberts A."/>
            <person name="Saif S."/>
            <person name="Shea T."/>
            <person name="Shenoy N."/>
            <person name="Sisk P."/>
            <person name="Stolte C."/>
            <person name="Sykes S."/>
            <person name="Walk T."/>
            <person name="White J."/>
            <person name="Yandava C."/>
            <person name="Haas B."/>
            <person name="Nusbaum C."/>
            <person name="Birren B."/>
        </authorList>
    </citation>
    <scope>NUCLEOTIDE SEQUENCE</scope>
    <source>
        <strain evidence="1">R3-111a-1</strain>
    </source>
</reference>
<protein>
    <submittedName>
        <fullName evidence="1 2">Uncharacterized protein</fullName>
    </submittedName>
</protein>
<dbReference type="AlphaFoldDB" id="J3P9G3"/>
<reference evidence="2" key="4">
    <citation type="journal article" date="2015" name="G3 (Bethesda)">
        <title>Genome sequences of three phytopathogenic species of the Magnaporthaceae family of fungi.</title>
        <authorList>
            <person name="Okagaki L.H."/>
            <person name="Nunes C.C."/>
            <person name="Sailsbery J."/>
            <person name="Clay B."/>
            <person name="Brown D."/>
            <person name="John T."/>
            <person name="Oh Y."/>
            <person name="Young N."/>
            <person name="Fitzgerald M."/>
            <person name="Haas B.J."/>
            <person name="Zeng Q."/>
            <person name="Young S."/>
            <person name="Adiconis X."/>
            <person name="Fan L."/>
            <person name="Levin J.Z."/>
            <person name="Mitchell T.K."/>
            <person name="Okubara P.A."/>
            <person name="Farman M.L."/>
            <person name="Kohn L.M."/>
            <person name="Birren B."/>
            <person name="Ma L.-J."/>
            <person name="Dean R.A."/>
        </authorList>
    </citation>
    <scope>NUCLEOTIDE SEQUENCE</scope>
    <source>
        <strain evidence="2">R3-111a-1</strain>
    </source>
</reference>
<organism evidence="1">
    <name type="scientific">Gaeumannomyces tritici (strain R3-111a-1)</name>
    <name type="common">Wheat and barley take-all root rot fungus</name>
    <name type="synonym">Gaeumannomyces graminis var. tritici</name>
    <dbReference type="NCBI Taxonomy" id="644352"/>
    <lineage>
        <taxon>Eukaryota</taxon>
        <taxon>Fungi</taxon>
        <taxon>Dikarya</taxon>
        <taxon>Ascomycota</taxon>
        <taxon>Pezizomycotina</taxon>
        <taxon>Sordariomycetes</taxon>
        <taxon>Sordariomycetidae</taxon>
        <taxon>Magnaporthales</taxon>
        <taxon>Magnaporthaceae</taxon>
        <taxon>Gaeumannomyces</taxon>
    </lineage>
</organism>
<evidence type="ECO:0000313" key="1">
    <source>
        <dbReference type="EMBL" id="EJT73299.1"/>
    </source>
</evidence>
<reference evidence="1" key="3">
    <citation type="submission" date="2010-09" db="EMBL/GenBank/DDBJ databases">
        <title>Annotation of Gaeumannomyces graminis var. tritici R3-111a-1.</title>
        <authorList>
            <consortium name="The Broad Institute Genome Sequencing Platform"/>
            <person name="Ma L.-J."/>
            <person name="Dead R."/>
            <person name="Young S.K."/>
            <person name="Zeng Q."/>
            <person name="Gargeya S."/>
            <person name="Fitzgerald M."/>
            <person name="Haas B."/>
            <person name="Abouelleil A."/>
            <person name="Alvarado L."/>
            <person name="Arachchi H.M."/>
            <person name="Berlin A."/>
            <person name="Brown A."/>
            <person name="Chapman S.B."/>
            <person name="Chen Z."/>
            <person name="Dunbar C."/>
            <person name="Freedman E."/>
            <person name="Gearin G."/>
            <person name="Gellesch M."/>
            <person name="Goldberg J."/>
            <person name="Griggs A."/>
            <person name="Gujja S."/>
            <person name="Heiman D."/>
            <person name="Howarth C."/>
            <person name="Larson L."/>
            <person name="Lui A."/>
            <person name="MacDonald P.J.P."/>
            <person name="Mehta T."/>
            <person name="Montmayeur A."/>
            <person name="Murphy C."/>
            <person name="Neiman D."/>
            <person name="Pearson M."/>
            <person name="Priest M."/>
            <person name="Roberts A."/>
            <person name="Saif S."/>
            <person name="Shea T."/>
            <person name="Shenoy N."/>
            <person name="Sisk P."/>
            <person name="Stolte C."/>
            <person name="Sykes S."/>
            <person name="Yandava C."/>
            <person name="Wortman J."/>
            <person name="Nusbaum C."/>
            <person name="Birren B."/>
        </authorList>
    </citation>
    <scope>NUCLEOTIDE SEQUENCE</scope>
    <source>
        <strain evidence="1">R3-111a-1</strain>
    </source>
</reference>
<dbReference type="EMBL" id="GL385399">
    <property type="protein sequence ID" value="EJT73299.1"/>
    <property type="molecule type" value="Genomic_DNA"/>
</dbReference>
<dbReference type="EnsemblFungi" id="EJT73299">
    <property type="protein sequence ID" value="EJT73299"/>
    <property type="gene ID" value="GGTG_10144"/>
</dbReference>